<comment type="caution">
    <text evidence="1">The sequence shown here is derived from an EMBL/GenBank/DDBJ whole genome shotgun (WGS) entry which is preliminary data.</text>
</comment>
<feature type="non-terminal residue" evidence="1">
    <location>
        <position position="1"/>
    </location>
</feature>
<gene>
    <name evidence="1" type="ORF">LCGC14_2786880</name>
</gene>
<accession>A0A0F8YRQ3</accession>
<proteinExistence type="predicted"/>
<feature type="non-terminal residue" evidence="1">
    <location>
        <position position="412"/>
    </location>
</feature>
<dbReference type="AlphaFoldDB" id="A0A0F8YRQ3"/>
<evidence type="ECO:0000313" key="1">
    <source>
        <dbReference type="EMBL" id="KKK84087.1"/>
    </source>
</evidence>
<sequence>NNEAENEEWLGKRYGMWNTILTLSVHSYRFIDSLQKKHFNELEEELRVKRESLRGSFYSNFNSMTLTELSSNSLISGYLFSILKDKKIRLGGSHLNYIMLQGTTLLPFTEVPGVLKKGIETTIPAEFNTPLYLENSIVIGKTINTEVWEGEVNVGFTPQQLKNLLITNGIHNKRVLTAMKVVTELIEDNNPSIIFDFDGSWSKIINYFKGTLFVEEILYFKLGSAFTIDPLISDIPYDANNTEYLEYMFDAFGLAFKKDQRTIDIFRNTIRENPEMDLPSVQLELQTQNKWERNPISNSLLSLFSDFTTQDLNYFKKVGVKEKVFAYDFVTNAKTVIIDLSLLREANKKIFFSFLILSKIIHYIKSSDDYVVKNIIVPHVDIFFETYYLDQKMSYGKIDIFLEPFIQRGFGM</sequence>
<name>A0A0F8YRQ3_9ZZZZ</name>
<dbReference type="EMBL" id="LAZR01051932">
    <property type="protein sequence ID" value="KKK84087.1"/>
    <property type="molecule type" value="Genomic_DNA"/>
</dbReference>
<protein>
    <submittedName>
        <fullName evidence="1">Uncharacterized protein</fullName>
    </submittedName>
</protein>
<organism evidence="1">
    <name type="scientific">marine sediment metagenome</name>
    <dbReference type="NCBI Taxonomy" id="412755"/>
    <lineage>
        <taxon>unclassified sequences</taxon>
        <taxon>metagenomes</taxon>
        <taxon>ecological metagenomes</taxon>
    </lineage>
</organism>
<reference evidence="1" key="1">
    <citation type="journal article" date="2015" name="Nature">
        <title>Complex archaea that bridge the gap between prokaryotes and eukaryotes.</title>
        <authorList>
            <person name="Spang A."/>
            <person name="Saw J.H."/>
            <person name="Jorgensen S.L."/>
            <person name="Zaremba-Niedzwiedzka K."/>
            <person name="Martijn J."/>
            <person name="Lind A.E."/>
            <person name="van Eijk R."/>
            <person name="Schleper C."/>
            <person name="Guy L."/>
            <person name="Ettema T.J."/>
        </authorList>
    </citation>
    <scope>NUCLEOTIDE SEQUENCE</scope>
</reference>